<keyword evidence="4" id="KW-1185">Reference proteome</keyword>
<evidence type="ECO:0000256" key="1">
    <source>
        <dbReference type="SAM" id="MobiDB-lite"/>
    </source>
</evidence>
<evidence type="ECO:0000313" key="4">
    <source>
        <dbReference type="Proteomes" id="UP001273166"/>
    </source>
</evidence>
<dbReference type="GeneID" id="87882345"/>
<sequence>MANYASDIANWYGWITELSVIPSEYRYVIRMISSFFITLGLLPIVPIALLVIYDVVLWLWRHAAASRRAQSIMQTDGIHAKPRPPSTDIIASTSVPGVKKTNQH</sequence>
<feature type="region of interest" description="Disordered" evidence="1">
    <location>
        <begin position="76"/>
        <end position="104"/>
    </location>
</feature>
<gene>
    <name evidence="3" type="ORF">B0T15DRAFT_275941</name>
</gene>
<reference evidence="3" key="2">
    <citation type="submission" date="2023-06" db="EMBL/GenBank/DDBJ databases">
        <authorList>
            <consortium name="Lawrence Berkeley National Laboratory"/>
            <person name="Mondo S.J."/>
            <person name="Hensen N."/>
            <person name="Bonometti L."/>
            <person name="Westerberg I."/>
            <person name="Brannstrom I.O."/>
            <person name="Guillou S."/>
            <person name="Cros-Aarteil S."/>
            <person name="Calhoun S."/>
            <person name="Haridas S."/>
            <person name="Kuo A."/>
            <person name="Pangilinan J."/>
            <person name="Riley R."/>
            <person name="Labutti K."/>
            <person name="Andreopoulos B."/>
            <person name="Lipzen A."/>
            <person name="Chen C."/>
            <person name="Yanf M."/>
            <person name="Daum C."/>
            <person name="Ng V."/>
            <person name="Clum A."/>
            <person name="Steindorff A."/>
            <person name="Ohm R."/>
            <person name="Martin F."/>
            <person name="Silar P."/>
            <person name="Natvig D."/>
            <person name="Lalanne C."/>
            <person name="Gautier V."/>
            <person name="Ament-Velasquez S.L."/>
            <person name="Kruys A."/>
            <person name="Hutchinson M.I."/>
            <person name="Powell A.J."/>
            <person name="Barry K."/>
            <person name="Miller A.N."/>
            <person name="Grigoriev I.V."/>
            <person name="Debuchy R."/>
            <person name="Gladieux P."/>
            <person name="Thoren M.H."/>
            <person name="Johannesson H."/>
        </authorList>
    </citation>
    <scope>NUCLEOTIDE SEQUENCE</scope>
    <source>
        <strain evidence="3">CBS 333.67</strain>
    </source>
</reference>
<dbReference type="Proteomes" id="UP001273166">
    <property type="component" value="Unassembled WGS sequence"/>
</dbReference>
<dbReference type="AlphaFoldDB" id="A0AAJ0GPF1"/>
<accession>A0AAJ0GPF1</accession>
<protein>
    <submittedName>
        <fullName evidence="3">Uncharacterized protein</fullName>
    </submittedName>
</protein>
<keyword evidence="2" id="KW-1133">Transmembrane helix</keyword>
<keyword evidence="2" id="KW-0472">Membrane</keyword>
<evidence type="ECO:0000256" key="2">
    <source>
        <dbReference type="SAM" id="Phobius"/>
    </source>
</evidence>
<feature type="transmembrane region" description="Helical" evidence="2">
    <location>
        <begin position="35"/>
        <end position="60"/>
    </location>
</feature>
<dbReference type="RefSeq" id="XP_062719245.1">
    <property type="nucleotide sequence ID" value="XM_062863516.1"/>
</dbReference>
<reference evidence="3" key="1">
    <citation type="journal article" date="2023" name="Mol. Phylogenet. Evol.">
        <title>Genome-scale phylogeny and comparative genomics of the fungal order Sordariales.</title>
        <authorList>
            <person name="Hensen N."/>
            <person name="Bonometti L."/>
            <person name="Westerberg I."/>
            <person name="Brannstrom I.O."/>
            <person name="Guillou S."/>
            <person name="Cros-Aarteil S."/>
            <person name="Calhoun S."/>
            <person name="Haridas S."/>
            <person name="Kuo A."/>
            <person name="Mondo S."/>
            <person name="Pangilinan J."/>
            <person name="Riley R."/>
            <person name="LaButti K."/>
            <person name="Andreopoulos B."/>
            <person name="Lipzen A."/>
            <person name="Chen C."/>
            <person name="Yan M."/>
            <person name="Daum C."/>
            <person name="Ng V."/>
            <person name="Clum A."/>
            <person name="Steindorff A."/>
            <person name="Ohm R.A."/>
            <person name="Martin F."/>
            <person name="Silar P."/>
            <person name="Natvig D.O."/>
            <person name="Lalanne C."/>
            <person name="Gautier V."/>
            <person name="Ament-Velasquez S.L."/>
            <person name="Kruys A."/>
            <person name="Hutchinson M.I."/>
            <person name="Powell A.J."/>
            <person name="Barry K."/>
            <person name="Miller A.N."/>
            <person name="Grigoriev I.V."/>
            <person name="Debuchy R."/>
            <person name="Gladieux P."/>
            <person name="Hiltunen Thoren M."/>
            <person name="Johannesson H."/>
        </authorList>
    </citation>
    <scope>NUCLEOTIDE SEQUENCE</scope>
    <source>
        <strain evidence="3">CBS 333.67</strain>
    </source>
</reference>
<proteinExistence type="predicted"/>
<organism evidence="3 4">
    <name type="scientific">Chaetomium strumarium</name>
    <dbReference type="NCBI Taxonomy" id="1170767"/>
    <lineage>
        <taxon>Eukaryota</taxon>
        <taxon>Fungi</taxon>
        <taxon>Dikarya</taxon>
        <taxon>Ascomycota</taxon>
        <taxon>Pezizomycotina</taxon>
        <taxon>Sordariomycetes</taxon>
        <taxon>Sordariomycetidae</taxon>
        <taxon>Sordariales</taxon>
        <taxon>Chaetomiaceae</taxon>
        <taxon>Chaetomium</taxon>
    </lineage>
</organism>
<comment type="caution">
    <text evidence="3">The sequence shown here is derived from an EMBL/GenBank/DDBJ whole genome shotgun (WGS) entry which is preliminary data.</text>
</comment>
<name>A0AAJ0GPF1_9PEZI</name>
<evidence type="ECO:0000313" key="3">
    <source>
        <dbReference type="EMBL" id="KAK3303465.1"/>
    </source>
</evidence>
<keyword evidence="2" id="KW-0812">Transmembrane</keyword>
<dbReference type="EMBL" id="JAUDZG010000006">
    <property type="protein sequence ID" value="KAK3303465.1"/>
    <property type="molecule type" value="Genomic_DNA"/>
</dbReference>